<dbReference type="GO" id="GO:0051603">
    <property type="term" value="P:proteolysis involved in protein catabolic process"/>
    <property type="evidence" value="ECO:0007669"/>
    <property type="project" value="InterPro"/>
</dbReference>
<dbReference type="KEGG" id="csol:105368289"/>
<dbReference type="GO" id="GO:0005737">
    <property type="term" value="C:cytoplasm"/>
    <property type="evidence" value="ECO:0007669"/>
    <property type="project" value="UniProtKB-SubCell"/>
</dbReference>
<comment type="similarity">
    <text evidence="11">Belongs to the peptidase T1B family.</text>
</comment>
<dbReference type="InterPro" id="IPR023333">
    <property type="entry name" value="Proteasome_suB-type"/>
</dbReference>
<comment type="subcellular location">
    <subcellularLocation>
        <location evidence="11">Cytoplasm</location>
    </subcellularLocation>
    <subcellularLocation>
        <location evidence="11">Nucleus</location>
    </subcellularLocation>
</comment>
<evidence type="ECO:0000313" key="13">
    <source>
        <dbReference type="Proteomes" id="UP000695007"/>
    </source>
</evidence>
<evidence type="ECO:0000256" key="11">
    <source>
        <dbReference type="RuleBase" id="RU004203"/>
    </source>
</evidence>
<evidence type="ECO:0000256" key="7">
    <source>
        <dbReference type="ARBA" id="ARBA00023242"/>
    </source>
</evidence>
<comment type="function">
    <text evidence="11">Component of the proteasome, a multicatalytic proteinase complex which is characterized by its ability to cleave peptides with Arg, Phe, Tyr, Leu, and Glu adjacent to the leaving group at neutral or slightly basic pH. The proteasome has an ATP-dependent proteolytic activity.</text>
</comment>
<dbReference type="InterPro" id="IPR000243">
    <property type="entry name" value="Pept_T1A_subB"/>
</dbReference>
<evidence type="ECO:0000256" key="8">
    <source>
        <dbReference type="ARBA" id="ARBA00024953"/>
    </source>
</evidence>
<dbReference type="Pfam" id="PF00227">
    <property type="entry name" value="Proteasome"/>
    <property type="match status" value="1"/>
</dbReference>
<comment type="catalytic activity">
    <reaction evidence="1">
        <text>Cleavage of peptide bonds with very broad specificity.</text>
        <dbReference type="EC" id="3.4.25.1"/>
    </reaction>
</comment>
<evidence type="ECO:0000256" key="2">
    <source>
        <dbReference type="ARBA" id="ARBA00022490"/>
    </source>
</evidence>
<dbReference type="RefSeq" id="XP_011505576.1">
    <property type="nucleotide sequence ID" value="XM_011507274.1"/>
</dbReference>
<keyword evidence="5" id="KW-0378">Hydrolase</keyword>
<evidence type="ECO:0000256" key="1">
    <source>
        <dbReference type="ARBA" id="ARBA00001198"/>
    </source>
</evidence>
<dbReference type="InterPro" id="IPR029055">
    <property type="entry name" value="Ntn_hydrolases_N"/>
</dbReference>
<keyword evidence="4" id="KW-0888">Threonine protease</keyword>
<comment type="subunit">
    <text evidence="9">The 26S proteasome consists of a 20S proteasome core and two 19S regulatory subunits. The 20S proteasome core is composed of 28 subunits that are arranged in four stacked rings, resulting in a barrel-shaped structure. The two end rings are each formed by seven alpha subunits, and the two central rings are each formed by seven beta subunits. The catalytic chamber with the active sites is on the inside of the barrel.</text>
</comment>
<reference evidence="14" key="1">
    <citation type="submission" date="2025-08" db="UniProtKB">
        <authorList>
            <consortium name="RefSeq"/>
        </authorList>
    </citation>
    <scope>IDENTIFICATION</scope>
</reference>
<dbReference type="PROSITE" id="PS51476">
    <property type="entry name" value="PROTEASOME_BETA_2"/>
    <property type="match status" value="1"/>
</dbReference>
<comment type="function">
    <text evidence="8">Non-catalytic component of the proteasome, a multicatalytic proteinase complex which is characterized by its ability to cleave peptides with Arg, Phe, Tyr, Leu, and Glu adjacent to the leaving group at neutral or slightly basic pH. The proteasome has an ATP-dependent proteolytic activity.</text>
</comment>
<evidence type="ECO:0000256" key="3">
    <source>
        <dbReference type="ARBA" id="ARBA00022670"/>
    </source>
</evidence>
<dbReference type="GO" id="GO:0005839">
    <property type="term" value="C:proteasome core complex"/>
    <property type="evidence" value="ECO:0007669"/>
    <property type="project" value="InterPro"/>
</dbReference>
<dbReference type="GO" id="GO:0005634">
    <property type="term" value="C:nucleus"/>
    <property type="evidence" value="ECO:0007669"/>
    <property type="project" value="UniProtKB-SubCell"/>
</dbReference>
<dbReference type="InterPro" id="IPR001353">
    <property type="entry name" value="Proteasome_sua/b"/>
</dbReference>
<keyword evidence="13" id="KW-1185">Reference proteome</keyword>
<name>A0AAJ6YWF5_9HYME</name>
<dbReference type="InterPro" id="IPR016050">
    <property type="entry name" value="Proteasome_bsu_CS"/>
</dbReference>
<dbReference type="Proteomes" id="UP000695007">
    <property type="component" value="Unplaced"/>
</dbReference>
<accession>A0AAJ6YWF5</accession>
<proteinExistence type="inferred from homology"/>
<feature type="active site" description="Nucleophile" evidence="10">
    <location>
        <position position="40"/>
    </location>
</feature>
<evidence type="ECO:0000313" key="14">
    <source>
        <dbReference type="RefSeq" id="XP_011505576.1"/>
    </source>
</evidence>
<dbReference type="PANTHER" id="PTHR32194:SF4">
    <property type="entry name" value="PROTEASOME SUBUNIT BETA TYPE-7"/>
    <property type="match status" value="1"/>
</dbReference>
<evidence type="ECO:0000256" key="10">
    <source>
        <dbReference type="PIRSR" id="PIRSR600243-1"/>
    </source>
</evidence>
<dbReference type="PROSITE" id="PS00854">
    <property type="entry name" value="PROTEASOME_BETA_1"/>
    <property type="match status" value="1"/>
</dbReference>
<gene>
    <name evidence="14" type="primary">LOC105368289</name>
</gene>
<dbReference type="PRINTS" id="PR00141">
    <property type="entry name" value="PROTEASOME"/>
</dbReference>
<dbReference type="SUPFAM" id="SSF56235">
    <property type="entry name" value="N-terminal nucleophile aminohydrolases (Ntn hydrolases)"/>
    <property type="match status" value="1"/>
</dbReference>
<evidence type="ECO:0000259" key="12">
    <source>
        <dbReference type="Pfam" id="PF12465"/>
    </source>
</evidence>
<keyword evidence="2 11" id="KW-0963">Cytoplasm</keyword>
<dbReference type="InterPro" id="IPR024689">
    <property type="entry name" value="Proteasome_bsu_C"/>
</dbReference>
<dbReference type="FunFam" id="3.60.20.10:FF:000005">
    <property type="entry name" value="Proteasome subunit beta type-2"/>
    <property type="match status" value="1"/>
</dbReference>
<organism evidence="13 14">
    <name type="scientific">Ceratosolen solmsi marchali</name>
    <dbReference type="NCBI Taxonomy" id="326594"/>
    <lineage>
        <taxon>Eukaryota</taxon>
        <taxon>Metazoa</taxon>
        <taxon>Ecdysozoa</taxon>
        <taxon>Arthropoda</taxon>
        <taxon>Hexapoda</taxon>
        <taxon>Insecta</taxon>
        <taxon>Pterygota</taxon>
        <taxon>Neoptera</taxon>
        <taxon>Endopterygota</taxon>
        <taxon>Hymenoptera</taxon>
        <taxon>Apocrita</taxon>
        <taxon>Proctotrupomorpha</taxon>
        <taxon>Chalcidoidea</taxon>
        <taxon>Agaonidae</taxon>
        <taxon>Agaoninae</taxon>
        <taxon>Ceratosolen</taxon>
    </lineage>
</organism>
<keyword evidence="3" id="KW-0645">Protease</keyword>
<sequence length="277" mass="30069">MSSVLAPEIPTPGFSFDLCERNAMLERKGFSAPKAQKTGTTIVGIIYKDGVILGADTRATEGNIVADKKSEKIHYLAKNMYCCGAGTAADTCMTNSMISSQLELHRLNTNRIVPVVTACTMLKQLLFRHQGHISAALIVGGVDNLGPHIYVIYPHGSTDHLPYATMGSGSLAAMSVFESRWKPDMSEEEGKALVSDAIRAGIFNDLGSGNSVDLCIIRKGSLDYLCPYELSCVKGEKQGSYRYKKGTTAVLTKTVRPIIVEEECVRRVETECMDTSS</sequence>
<comment type="subunit">
    <text evidence="11">Component of the proteasome complex.</text>
</comment>
<dbReference type="PANTHER" id="PTHR32194">
    <property type="entry name" value="METALLOPROTEASE TLDD"/>
    <property type="match status" value="1"/>
</dbReference>
<dbReference type="GO" id="GO:0004298">
    <property type="term" value="F:threonine-type endopeptidase activity"/>
    <property type="evidence" value="ECO:0007669"/>
    <property type="project" value="UniProtKB-KW"/>
</dbReference>
<dbReference type="Gene3D" id="3.60.20.10">
    <property type="entry name" value="Glutamine Phosphoribosylpyrophosphate, subunit 1, domain 1"/>
    <property type="match status" value="1"/>
</dbReference>
<evidence type="ECO:0000256" key="6">
    <source>
        <dbReference type="ARBA" id="ARBA00022942"/>
    </source>
</evidence>
<protein>
    <recommendedName>
        <fullName evidence="11">Proteasome subunit beta</fullName>
    </recommendedName>
</protein>
<evidence type="ECO:0000256" key="4">
    <source>
        <dbReference type="ARBA" id="ARBA00022698"/>
    </source>
</evidence>
<evidence type="ECO:0000256" key="9">
    <source>
        <dbReference type="ARBA" id="ARBA00026071"/>
    </source>
</evidence>
<dbReference type="CDD" id="cd03763">
    <property type="entry name" value="proteasome_beta_type_7"/>
    <property type="match status" value="1"/>
</dbReference>
<keyword evidence="6 11" id="KW-0647">Proteasome</keyword>
<dbReference type="CTD" id="39628"/>
<keyword evidence="7 11" id="KW-0539">Nucleus</keyword>
<dbReference type="Pfam" id="PF12465">
    <property type="entry name" value="Pr_beta_C"/>
    <property type="match status" value="1"/>
</dbReference>
<evidence type="ECO:0000256" key="5">
    <source>
        <dbReference type="ARBA" id="ARBA00022801"/>
    </source>
</evidence>
<dbReference type="GeneID" id="105368289"/>
<feature type="domain" description="Proteasome beta subunit C-terminal" evidence="12">
    <location>
        <begin position="233"/>
        <end position="265"/>
    </location>
</feature>
<dbReference type="AlphaFoldDB" id="A0AAJ6YWF5"/>